<reference evidence="2 3" key="1">
    <citation type="journal article" date="2015" name="Int. J. Syst. Evol. Microbiol.">
        <title>Roseomonas oryzae sp. nov., isolated from paddy rhizosphere soil.</title>
        <authorList>
            <person name="Ramaprasad E.V."/>
            <person name="Sasikala Ch."/>
            <person name="Ramana Ch.V."/>
        </authorList>
    </citation>
    <scope>NUCLEOTIDE SEQUENCE [LARGE SCALE GENOMIC DNA]</scope>
    <source>
        <strain evidence="2 3">KCTC 42542</strain>
    </source>
</reference>
<protein>
    <submittedName>
        <fullName evidence="2">Uncharacterized protein</fullName>
    </submittedName>
</protein>
<dbReference type="EMBL" id="VUKA01000002">
    <property type="protein sequence ID" value="KAA2213656.1"/>
    <property type="molecule type" value="Genomic_DNA"/>
</dbReference>
<feature type="transmembrane region" description="Helical" evidence="1">
    <location>
        <begin position="160"/>
        <end position="179"/>
    </location>
</feature>
<evidence type="ECO:0000313" key="3">
    <source>
        <dbReference type="Proteomes" id="UP000322110"/>
    </source>
</evidence>
<accession>A0A5B2TGN0</accession>
<proteinExistence type="predicted"/>
<feature type="transmembrane region" description="Helical" evidence="1">
    <location>
        <begin position="76"/>
        <end position="93"/>
    </location>
</feature>
<organism evidence="2 3">
    <name type="scientific">Teichococcus oryzae</name>
    <dbReference type="NCBI Taxonomy" id="1608942"/>
    <lineage>
        <taxon>Bacteria</taxon>
        <taxon>Pseudomonadati</taxon>
        <taxon>Pseudomonadota</taxon>
        <taxon>Alphaproteobacteria</taxon>
        <taxon>Acetobacterales</taxon>
        <taxon>Roseomonadaceae</taxon>
        <taxon>Roseomonas</taxon>
    </lineage>
</organism>
<dbReference type="RefSeq" id="WP_149811313.1">
    <property type="nucleotide sequence ID" value="NZ_VUKA01000002.1"/>
</dbReference>
<dbReference type="AlphaFoldDB" id="A0A5B2TGN0"/>
<comment type="caution">
    <text evidence="2">The sequence shown here is derived from an EMBL/GenBank/DDBJ whole genome shotgun (WGS) entry which is preliminary data.</text>
</comment>
<feature type="transmembrane region" description="Helical" evidence="1">
    <location>
        <begin position="129"/>
        <end position="154"/>
    </location>
</feature>
<keyword evidence="1" id="KW-1133">Transmembrane helix</keyword>
<gene>
    <name evidence="2" type="ORF">F0Q34_06170</name>
</gene>
<dbReference type="Proteomes" id="UP000322110">
    <property type="component" value="Unassembled WGS sequence"/>
</dbReference>
<evidence type="ECO:0000256" key="1">
    <source>
        <dbReference type="SAM" id="Phobius"/>
    </source>
</evidence>
<name>A0A5B2TGN0_9PROT</name>
<sequence>MKTTDTDLSPRFQPSPLRPGAWLYWPFWPGLFLAELPDEMVVRRYLAQEKSAAMLKPLLLIPICTATTFLKPGLLTILGGLGVLVAVLAGLSLRQIRRLGGRRVARHHWKGPLFPFDPKAFKGRSTRKMLVACIFMIVLALLLAAWTVALVAIGDWSDDRALLVPLSAVGCAALARLAWRNWRRLRLARNEA</sequence>
<keyword evidence="1" id="KW-0812">Transmembrane</keyword>
<keyword evidence="3" id="KW-1185">Reference proteome</keyword>
<keyword evidence="1" id="KW-0472">Membrane</keyword>
<evidence type="ECO:0000313" key="2">
    <source>
        <dbReference type="EMBL" id="KAA2213656.1"/>
    </source>
</evidence>